<feature type="domain" description="WRKY" evidence="7">
    <location>
        <begin position="199"/>
        <end position="264"/>
    </location>
</feature>
<evidence type="ECO:0000256" key="1">
    <source>
        <dbReference type="ARBA" id="ARBA00004123"/>
    </source>
</evidence>
<feature type="compositionally biased region" description="Low complexity" evidence="6">
    <location>
        <begin position="13"/>
        <end position="26"/>
    </location>
</feature>
<evidence type="ECO:0000256" key="6">
    <source>
        <dbReference type="SAM" id="MobiDB-lite"/>
    </source>
</evidence>
<protein>
    <submittedName>
        <fullName evidence="9">WRKY transcription factor 23-like</fullName>
    </submittedName>
</protein>
<keyword evidence="3" id="KW-0238">DNA-binding</keyword>
<dbReference type="Pfam" id="PF03106">
    <property type="entry name" value="WRKY"/>
    <property type="match status" value="1"/>
</dbReference>
<dbReference type="STRING" id="3827.A0A1S3E173"/>
<evidence type="ECO:0000256" key="4">
    <source>
        <dbReference type="ARBA" id="ARBA00023163"/>
    </source>
</evidence>
<dbReference type="PANTHER" id="PTHR31221">
    <property type="entry name" value="WRKY TRANSCRIPTION FACTOR PROTEIN 1-RELATED"/>
    <property type="match status" value="1"/>
</dbReference>
<feature type="compositionally biased region" description="Basic residues" evidence="6">
    <location>
        <begin position="172"/>
        <end position="186"/>
    </location>
</feature>
<evidence type="ECO:0000256" key="5">
    <source>
        <dbReference type="ARBA" id="ARBA00023242"/>
    </source>
</evidence>
<dbReference type="GeneID" id="101514062"/>
<evidence type="ECO:0000259" key="7">
    <source>
        <dbReference type="PROSITE" id="PS50811"/>
    </source>
</evidence>
<dbReference type="AlphaFoldDB" id="A0A1S3E173"/>
<feature type="region of interest" description="Disordered" evidence="6">
    <location>
        <begin position="1"/>
        <end position="27"/>
    </location>
</feature>
<comment type="subcellular location">
    <subcellularLocation>
        <location evidence="1">Nucleus</location>
    </subcellularLocation>
</comment>
<accession>A0A1S3E173</accession>
<feature type="compositionally biased region" description="Basic and acidic residues" evidence="6">
    <location>
        <begin position="1"/>
        <end position="10"/>
    </location>
</feature>
<dbReference type="GO" id="GO:0043565">
    <property type="term" value="F:sequence-specific DNA binding"/>
    <property type="evidence" value="ECO:0007669"/>
    <property type="project" value="InterPro"/>
</dbReference>
<dbReference type="InterPro" id="IPR044810">
    <property type="entry name" value="WRKY_plant"/>
</dbReference>
<dbReference type="GO" id="GO:0005634">
    <property type="term" value="C:nucleus"/>
    <property type="evidence" value="ECO:0007669"/>
    <property type="project" value="UniProtKB-SubCell"/>
</dbReference>
<dbReference type="PANTHER" id="PTHR31221:SF350">
    <property type="entry name" value="WRKY TRANSCRIPTION FACTOR 48-RELATED"/>
    <property type="match status" value="1"/>
</dbReference>
<dbReference type="InterPro" id="IPR036576">
    <property type="entry name" value="WRKY_dom_sf"/>
</dbReference>
<sequence length="371" mass="40892">MEEEKREVHTHTHTNPTNSSSTTTMTFSDEIPSISTTTTNTNNNNTSLFPFQPSISTIFDTLPSSSCDQKASSYGFIDLLGTHDYNNNNFLLSDWVTIPTTTATINHRLPSPVSSNIPDSSEVSNTPASPNSCSISSSSNEATVNNTIEQHRGKLSGNEQETELQGDDQHQHKTHKQLKAKKKNEKKQREPRFAFMTKSEIDHLDDGFRWRKYGQKAVKNSPYPRSYYRCTTASCGVKKRVERSSDDSSIVVTTYEGQHTHPSPATSRSSFGFGTGFGGGAFLASGSHSQFVLPRTHNAVLPPHAPTLYNYTNITTTPPLSSLPGSTGSYVNTSSFDGFGSINDALLRDNGLLQDIIQMKKEEIKDSINEH</sequence>
<keyword evidence="8" id="KW-1185">Reference proteome</keyword>
<evidence type="ECO:0000256" key="2">
    <source>
        <dbReference type="ARBA" id="ARBA00023015"/>
    </source>
</evidence>
<organism evidence="8 9">
    <name type="scientific">Cicer arietinum</name>
    <name type="common">Chickpea</name>
    <name type="synonym">Garbanzo</name>
    <dbReference type="NCBI Taxonomy" id="3827"/>
    <lineage>
        <taxon>Eukaryota</taxon>
        <taxon>Viridiplantae</taxon>
        <taxon>Streptophyta</taxon>
        <taxon>Embryophyta</taxon>
        <taxon>Tracheophyta</taxon>
        <taxon>Spermatophyta</taxon>
        <taxon>Magnoliopsida</taxon>
        <taxon>eudicotyledons</taxon>
        <taxon>Gunneridae</taxon>
        <taxon>Pentapetalae</taxon>
        <taxon>rosids</taxon>
        <taxon>fabids</taxon>
        <taxon>Fabales</taxon>
        <taxon>Fabaceae</taxon>
        <taxon>Papilionoideae</taxon>
        <taxon>50 kb inversion clade</taxon>
        <taxon>NPAAA clade</taxon>
        <taxon>Hologalegina</taxon>
        <taxon>IRL clade</taxon>
        <taxon>Cicereae</taxon>
        <taxon>Cicer</taxon>
    </lineage>
</organism>
<dbReference type="Gene3D" id="2.20.25.80">
    <property type="entry name" value="WRKY domain"/>
    <property type="match status" value="1"/>
</dbReference>
<dbReference type="KEGG" id="cam:101514062"/>
<keyword evidence="2" id="KW-0805">Transcription regulation</keyword>
<dbReference type="SUPFAM" id="SSF118290">
    <property type="entry name" value="WRKY DNA-binding domain"/>
    <property type="match status" value="1"/>
</dbReference>
<evidence type="ECO:0000313" key="9">
    <source>
        <dbReference type="RefSeq" id="XP_012569522.1"/>
    </source>
</evidence>
<dbReference type="Proteomes" id="UP000087171">
    <property type="component" value="Chromosome Ca1"/>
</dbReference>
<keyword evidence="4" id="KW-0804">Transcription</keyword>
<dbReference type="SMART" id="SM00774">
    <property type="entry name" value="WRKY"/>
    <property type="match status" value="1"/>
</dbReference>
<dbReference type="FunFam" id="2.20.25.80:FF:000003">
    <property type="entry name" value="WRKY transcription factor 57"/>
    <property type="match status" value="1"/>
</dbReference>
<feature type="compositionally biased region" description="Polar residues" evidence="6">
    <location>
        <begin position="112"/>
        <end position="128"/>
    </location>
</feature>
<evidence type="ECO:0000256" key="3">
    <source>
        <dbReference type="ARBA" id="ARBA00023125"/>
    </source>
</evidence>
<reference evidence="8" key="1">
    <citation type="journal article" date="2013" name="Nat. Biotechnol.">
        <title>Draft genome sequence of chickpea (Cicer arietinum) provides a resource for trait improvement.</title>
        <authorList>
            <person name="Varshney R.K."/>
            <person name="Song C."/>
            <person name="Saxena R.K."/>
            <person name="Azam S."/>
            <person name="Yu S."/>
            <person name="Sharpe A.G."/>
            <person name="Cannon S."/>
            <person name="Baek J."/>
            <person name="Rosen B.D."/>
            <person name="Tar'an B."/>
            <person name="Millan T."/>
            <person name="Zhang X."/>
            <person name="Ramsay L.D."/>
            <person name="Iwata A."/>
            <person name="Wang Y."/>
            <person name="Nelson W."/>
            <person name="Farmer A.D."/>
            <person name="Gaur P.M."/>
            <person name="Soderlund C."/>
            <person name="Penmetsa R.V."/>
            <person name="Xu C."/>
            <person name="Bharti A.K."/>
            <person name="He W."/>
            <person name="Winter P."/>
            <person name="Zhao S."/>
            <person name="Hane J.K."/>
            <person name="Carrasquilla-Garcia N."/>
            <person name="Condie J.A."/>
            <person name="Upadhyaya H.D."/>
            <person name="Luo M.C."/>
            <person name="Thudi M."/>
            <person name="Gowda C.L."/>
            <person name="Singh N.P."/>
            <person name="Lichtenzveig J."/>
            <person name="Gali K.K."/>
            <person name="Rubio J."/>
            <person name="Nadarajan N."/>
            <person name="Dolezel J."/>
            <person name="Bansal K.C."/>
            <person name="Xu X."/>
            <person name="Edwards D."/>
            <person name="Zhang G."/>
            <person name="Kahl G."/>
            <person name="Gil J."/>
            <person name="Singh K.B."/>
            <person name="Datta S.K."/>
            <person name="Jackson S.A."/>
            <person name="Wang J."/>
            <person name="Cook D.R."/>
        </authorList>
    </citation>
    <scope>NUCLEOTIDE SEQUENCE [LARGE SCALE GENOMIC DNA]</scope>
    <source>
        <strain evidence="8">cv. CDC Frontier</strain>
    </source>
</reference>
<dbReference type="PaxDb" id="3827-XP_004486582.1"/>
<dbReference type="PROSITE" id="PS50811">
    <property type="entry name" value="WRKY"/>
    <property type="match status" value="1"/>
</dbReference>
<reference evidence="9" key="2">
    <citation type="submission" date="2025-08" db="UniProtKB">
        <authorList>
            <consortium name="RefSeq"/>
        </authorList>
    </citation>
    <scope>IDENTIFICATION</scope>
    <source>
        <tissue evidence="9">Etiolated seedlings</tissue>
    </source>
</reference>
<gene>
    <name evidence="9" type="primary">LOC101514062</name>
</gene>
<evidence type="ECO:0000313" key="8">
    <source>
        <dbReference type="Proteomes" id="UP000087171"/>
    </source>
</evidence>
<proteinExistence type="predicted"/>
<keyword evidence="5" id="KW-0539">Nucleus</keyword>
<name>A0A1S3E173_CICAR</name>
<dbReference type="OrthoDB" id="693960at2759"/>
<feature type="region of interest" description="Disordered" evidence="6">
    <location>
        <begin position="106"/>
        <end position="189"/>
    </location>
</feature>
<dbReference type="InterPro" id="IPR003657">
    <property type="entry name" value="WRKY_dom"/>
</dbReference>
<dbReference type="GO" id="GO:0003700">
    <property type="term" value="F:DNA-binding transcription factor activity"/>
    <property type="evidence" value="ECO:0007669"/>
    <property type="project" value="InterPro"/>
</dbReference>
<dbReference type="eggNOG" id="ENOG502QU0Y">
    <property type="taxonomic scope" value="Eukaryota"/>
</dbReference>
<dbReference type="RefSeq" id="XP_012569522.1">
    <property type="nucleotide sequence ID" value="XM_012714068.2"/>
</dbReference>
<feature type="compositionally biased region" description="Low complexity" evidence="6">
    <location>
        <begin position="129"/>
        <end position="139"/>
    </location>
</feature>